<dbReference type="InterPro" id="IPR043636">
    <property type="entry name" value="L1_RRM_dom"/>
</dbReference>
<dbReference type="InterPro" id="IPR004244">
    <property type="entry name" value="Transposase_22"/>
</dbReference>
<dbReference type="AlphaFoldDB" id="A0A6G1A8H1"/>
<dbReference type="EMBL" id="VOAJ01006433">
    <property type="protein sequence ID" value="KAF0871971.1"/>
    <property type="molecule type" value="Genomic_DNA"/>
</dbReference>
<dbReference type="PANTHER" id="PTHR11505">
    <property type="entry name" value="L1 TRANSPOSABLE ELEMENT-RELATED"/>
    <property type="match status" value="1"/>
</dbReference>
<keyword evidence="4" id="KW-1185">Reference proteome</keyword>
<gene>
    <name evidence="3" type="primary">L1re1_159</name>
    <name evidence="3" type="ORF">FOF47_R04968</name>
</gene>
<feature type="domain" description="L1 transposable element RRM" evidence="2">
    <location>
        <begin position="84"/>
        <end position="130"/>
    </location>
</feature>
<reference evidence="3 4" key="1">
    <citation type="submission" date="2019-11" db="EMBL/GenBank/DDBJ databases">
        <authorList>
            <person name="Yang C."/>
            <person name="Li F."/>
        </authorList>
    </citation>
    <scope>NUCLEOTIDE SEQUENCE [LARGE SCALE GENOMIC DNA]</scope>
    <source>
        <strain evidence="3">KB4526</strain>
        <tissue evidence="3">Muscle</tissue>
    </source>
</reference>
<comment type="caution">
    <text evidence="3">The sequence shown here is derived from an EMBL/GenBank/DDBJ whole genome shotgun (WGS) entry which is preliminary data.</text>
</comment>
<accession>A0A6G1A8H1</accession>
<feature type="non-terminal residue" evidence="3">
    <location>
        <position position="133"/>
    </location>
</feature>
<evidence type="ECO:0000259" key="2">
    <source>
        <dbReference type="Pfam" id="PF02994"/>
    </source>
</evidence>
<evidence type="ECO:0000313" key="3">
    <source>
        <dbReference type="EMBL" id="KAF0871971.1"/>
    </source>
</evidence>
<feature type="non-terminal residue" evidence="3">
    <location>
        <position position="1"/>
    </location>
</feature>
<dbReference type="Proteomes" id="UP000475037">
    <property type="component" value="Unassembled WGS sequence"/>
</dbReference>
<feature type="region of interest" description="Disordered" evidence="1">
    <location>
        <begin position="1"/>
        <end position="20"/>
    </location>
</feature>
<evidence type="ECO:0000313" key="4">
    <source>
        <dbReference type="Proteomes" id="UP000475037"/>
    </source>
</evidence>
<dbReference type="Gene3D" id="3.30.70.1820">
    <property type="entry name" value="L1 transposable element, RRM domain"/>
    <property type="match status" value="1"/>
</dbReference>
<dbReference type="Pfam" id="PF02994">
    <property type="entry name" value="Transposase_22"/>
    <property type="match status" value="1"/>
</dbReference>
<protein>
    <submittedName>
        <fullName evidence="3">LORF1 protein</fullName>
    </submittedName>
</protein>
<sequence length="133" mass="15575">KKRVGDISETHNREKEKNQSEIKNTVKEIKNALDRINRLDKEKQQINCPEDRVMESNQVEQRRGEKVRKLRSLRELSDSIKYSNICITGISEEERDKGADNLLEEIAENFPNLGKETDIQIQEAQRFPPKMQP</sequence>
<evidence type="ECO:0000256" key="1">
    <source>
        <dbReference type="SAM" id="MobiDB-lite"/>
    </source>
</evidence>
<organism evidence="3 4">
    <name type="scientific">Crocuta crocuta</name>
    <name type="common">Spotted hyena</name>
    <dbReference type="NCBI Taxonomy" id="9678"/>
    <lineage>
        <taxon>Eukaryota</taxon>
        <taxon>Metazoa</taxon>
        <taxon>Chordata</taxon>
        <taxon>Craniata</taxon>
        <taxon>Vertebrata</taxon>
        <taxon>Euteleostomi</taxon>
        <taxon>Mammalia</taxon>
        <taxon>Eutheria</taxon>
        <taxon>Laurasiatheria</taxon>
        <taxon>Carnivora</taxon>
        <taxon>Feliformia</taxon>
        <taxon>Hyaenidae</taxon>
        <taxon>Crocuta</taxon>
    </lineage>
</organism>
<name>A0A6G1A8H1_CROCR</name>
<proteinExistence type="predicted"/>